<gene>
    <name evidence="1" type="ORF">VZC37_09805</name>
</gene>
<organism evidence="1 2">
    <name type="scientific">Gordonia sesuvii</name>
    <dbReference type="NCBI Taxonomy" id="3116777"/>
    <lineage>
        <taxon>Bacteria</taxon>
        <taxon>Bacillati</taxon>
        <taxon>Actinomycetota</taxon>
        <taxon>Actinomycetes</taxon>
        <taxon>Mycobacteriales</taxon>
        <taxon>Gordoniaceae</taxon>
        <taxon>Gordonia</taxon>
    </lineage>
</organism>
<proteinExistence type="predicted"/>
<comment type="caution">
    <text evidence="1">The sequence shown here is derived from an EMBL/GenBank/DDBJ whole genome shotgun (WGS) entry which is preliminary data.</text>
</comment>
<name>A0ABU7MBZ6_9ACTN</name>
<dbReference type="Proteomes" id="UP001347146">
    <property type="component" value="Unassembled WGS sequence"/>
</dbReference>
<evidence type="ECO:0000313" key="1">
    <source>
        <dbReference type="EMBL" id="MEE3850629.1"/>
    </source>
</evidence>
<sequence length="85" mass="8805">MTALDDEPAVAPIPGFDTAIAMAEAASCGNVSWWNSIRTHAGDPAAGEYAASVLLAELLTSSAHRSGIAVADVWDVARRTGRLPL</sequence>
<protein>
    <submittedName>
        <fullName evidence="1">Uncharacterized protein</fullName>
    </submittedName>
</protein>
<dbReference type="RefSeq" id="WP_330432265.1">
    <property type="nucleotide sequence ID" value="NZ_JAZDUF010000002.1"/>
</dbReference>
<accession>A0ABU7MBZ6</accession>
<dbReference type="EMBL" id="JAZDUF010000002">
    <property type="protein sequence ID" value="MEE3850629.1"/>
    <property type="molecule type" value="Genomic_DNA"/>
</dbReference>
<evidence type="ECO:0000313" key="2">
    <source>
        <dbReference type="Proteomes" id="UP001347146"/>
    </source>
</evidence>
<keyword evidence="2" id="KW-1185">Reference proteome</keyword>
<reference evidence="1 2" key="1">
    <citation type="submission" date="2024-01" db="EMBL/GenBank/DDBJ databases">
        <title>Draft genome sequence of Gordonia sp. LSe1-13.</title>
        <authorList>
            <person name="Suphannarot A."/>
            <person name="Mingma R."/>
        </authorList>
    </citation>
    <scope>NUCLEOTIDE SEQUENCE [LARGE SCALE GENOMIC DNA]</scope>
    <source>
        <strain evidence="1 2">LSe1-13</strain>
    </source>
</reference>